<dbReference type="InterPro" id="IPR042094">
    <property type="entry name" value="T2SS_GspF_sf"/>
</dbReference>
<keyword evidence="5" id="KW-1003">Cell membrane</keyword>
<keyword evidence="9 12" id="KW-0472">Membrane</keyword>
<name>A0A4Q1CBM2_9BACT</name>
<reference evidence="14 15" key="1">
    <citation type="submission" date="2019-01" db="EMBL/GenBank/DDBJ databases">
        <title>Lacunisphaera sp. strain TWA-58.</title>
        <authorList>
            <person name="Chen W.-M."/>
        </authorList>
    </citation>
    <scope>NUCLEOTIDE SEQUENCE [LARGE SCALE GENOMIC DNA]</scope>
    <source>
        <strain evidence="14 15">TWA-58</strain>
    </source>
</reference>
<proteinExistence type="inferred from homology"/>
<dbReference type="PANTHER" id="PTHR30012:SF0">
    <property type="entry name" value="TYPE II SECRETION SYSTEM PROTEIN F-RELATED"/>
    <property type="match status" value="1"/>
</dbReference>
<evidence type="ECO:0000256" key="7">
    <source>
        <dbReference type="ARBA" id="ARBA00022692"/>
    </source>
</evidence>
<feature type="transmembrane region" description="Helical" evidence="12">
    <location>
        <begin position="178"/>
        <end position="199"/>
    </location>
</feature>
<evidence type="ECO:0000256" key="12">
    <source>
        <dbReference type="SAM" id="Phobius"/>
    </source>
</evidence>
<dbReference type="PRINTS" id="PR00812">
    <property type="entry name" value="BCTERIALGSPF"/>
</dbReference>
<dbReference type="InterPro" id="IPR001992">
    <property type="entry name" value="T2SS_GspF/T4SS_PilC_CS"/>
</dbReference>
<dbReference type="InterPro" id="IPR018076">
    <property type="entry name" value="T2SS_GspF_dom"/>
</dbReference>
<dbReference type="FunFam" id="1.20.81.30:FF:000001">
    <property type="entry name" value="Type II secretion system protein F"/>
    <property type="match status" value="2"/>
</dbReference>
<feature type="domain" description="Type II secretion system protein GspF" evidence="13">
    <location>
        <begin position="282"/>
        <end position="404"/>
    </location>
</feature>
<comment type="subcellular location">
    <subcellularLocation>
        <location evidence="2">Cell inner membrane</location>
        <topology evidence="2">Multi-pass membrane protein</topology>
    </subcellularLocation>
    <subcellularLocation>
        <location evidence="11">Cell membrane</location>
        <topology evidence="11">Multi-pass membrane protein</topology>
    </subcellularLocation>
</comment>
<comment type="caution">
    <text evidence="14">The sequence shown here is derived from an EMBL/GenBank/DDBJ whole genome shotgun (WGS) entry which is preliminary data.</text>
</comment>
<evidence type="ECO:0000256" key="8">
    <source>
        <dbReference type="ARBA" id="ARBA00022989"/>
    </source>
</evidence>
<dbReference type="InterPro" id="IPR003004">
    <property type="entry name" value="GspF/PilC"/>
</dbReference>
<evidence type="ECO:0000256" key="4">
    <source>
        <dbReference type="ARBA" id="ARBA00022448"/>
    </source>
</evidence>
<feature type="domain" description="Type II secretion system protein GspF" evidence="13">
    <location>
        <begin position="77"/>
        <end position="200"/>
    </location>
</feature>
<dbReference type="OrthoDB" id="9805682at2"/>
<dbReference type="RefSeq" id="WP_129047852.1">
    <property type="nucleotide sequence ID" value="NZ_SDHX01000001.1"/>
</dbReference>
<dbReference type="GO" id="GO:0009306">
    <property type="term" value="P:protein secretion"/>
    <property type="evidence" value="ECO:0007669"/>
    <property type="project" value="InterPro"/>
</dbReference>
<evidence type="ECO:0000256" key="5">
    <source>
        <dbReference type="ARBA" id="ARBA00022475"/>
    </source>
</evidence>
<evidence type="ECO:0000256" key="10">
    <source>
        <dbReference type="ARBA" id="ARBA00030750"/>
    </source>
</evidence>
<keyword evidence="7 11" id="KW-0812">Transmembrane</keyword>
<dbReference type="Pfam" id="PF00482">
    <property type="entry name" value="T2SSF"/>
    <property type="match status" value="2"/>
</dbReference>
<dbReference type="Proteomes" id="UP000290218">
    <property type="component" value="Unassembled WGS sequence"/>
</dbReference>
<evidence type="ECO:0000256" key="11">
    <source>
        <dbReference type="RuleBase" id="RU003923"/>
    </source>
</evidence>
<keyword evidence="15" id="KW-1185">Reference proteome</keyword>
<dbReference type="PANTHER" id="PTHR30012">
    <property type="entry name" value="GENERAL SECRETION PATHWAY PROTEIN"/>
    <property type="match status" value="1"/>
</dbReference>
<evidence type="ECO:0000313" key="15">
    <source>
        <dbReference type="Proteomes" id="UP000290218"/>
    </source>
</evidence>
<evidence type="ECO:0000256" key="6">
    <source>
        <dbReference type="ARBA" id="ARBA00022519"/>
    </source>
</evidence>
<evidence type="ECO:0000256" key="1">
    <source>
        <dbReference type="ARBA" id="ARBA00002684"/>
    </source>
</evidence>
<comment type="function">
    <text evidence="1">Component of the type II secretion system inner membrane complex required for the energy-dependent secretion of extracellular factors such as proteases and toxins from the periplasm.</text>
</comment>
<dbReference type="Gene3D" id="1.20.81.30">
    <property type="entry name" value="Type II secretion system (T2SS), domain F"/>
    <property type="match status" value="2"/>
</dbReference>
<evidence type="ECO:0000256" key="3">
    <source>
        <dbReference type="ARBA" id="ARBA00005745"/>
    </source>
</evidence>
<comment type="similarity">
    <text evidence="3 11">Belongs to the GSP F family.</text>
</comment>
<feature type="transmembrane region" description="Helical" evidence="12">
    <location>
        <begin position="385"/>
        <end position="406"/>
    </location>
</feature>
<accession>A0A4Q1CBM2</accession>
<evidence type="ECO:0000313" key="14">
    <source>
        <dbReference type="EMBL" id="RXK56484.1"/>
    </source>
</evidence>
<dbReference type="EMBL" id="SDHX01000001">
    <property type="protein sequence ID" value="RXK56484.1"/>
    <property type="molecule type" value="Genomic_DNA"/>
</dbReference>
<dbReference type="PROSITE" id="PS00874">
    <property type="entry name" value="T2SP_F"/>
    <property type="match status" value="1"/>
</dbReference>
<dbReference type="GO" id="GO:0005886">
    <property type="term" value="C:plasma membrane"/>
    <property type="evidence" value="ECO:0007669"/>
    <property type="project" value="UniProtKB-SubCell"/>
</dbReference>
<keyword evidence="4 11" id="KW-0813">Transport</keyword>
<sequence>MPAFSYSAMDGQGHERTGALEAADARQAAVVLRGRGLFPTRVTAREGEGGAKAGPTGAGAMTLAVFGSLSAKERASFTRQLGTLLHAGMPLLRGLEVLGRQVKNPAFAKVITALADGIRSGEALSEVMGRHPRAFDRLYVSMIRAGEAGGLLDVVLDRLAQFQEKSLQVRGKVKAAMVYPFIVLGVAVGILVALLVFVVPKFQQIFADLLKGAPLPPLTRAVLTVSDVVRNHLLLVVVGSAVAMVGFQLFRRSPAGARIIDTLTIRMPLSGELFLKVVVARFARTLGTLLSSGVPILPALLITRDTCANARIASAIQAIHDRVKEGASVARPLEAAGVFPPMVASMVEVGEHSGQLPEMLQKIADIYEGEVDNAVAGLSSLIEPILILFLALVVGTIVIALFLPIIRIVQMLT</sequence>
<gene>
    <name evidence="14" type="ORF">ESB00_11640</name>
</gene>
<organism evidence="14 15">
    <name type="scientific">Oleiharenicola lentus</name>
    <dbReference type="NCBI Taxonomy" id="2508720"/>
    <lineage>
        <taxon>Bacteria</taxon>
        <taxon>Pseudomonadati</taxon>
        <taxon>Verrucomicrobiota</taxon>
        <taxon>Opitutia</taxon>
        <taxon>Opitutales</taxon>
        <taxon>Opitutaceae</taxon>
        <taxon>Oleiharenicola</taxon>
    </lineage>
</organism>
<dbReference type="AlphaFoldDB" id="A0A4Q1CBM2"/>
<protein>
    <recommendedName>
        <fullName evidence="10">General secretion pathway protein F</fullName>
    </recommendedName>
</protein>
<evidence type="ECO:0000256" key="2">
    <source>
        <dbReference type="ARBA" id="ARBA00004429"/>
    </source>
</evidence>
<feature type="transmembrane region" description="Helical" evidence="12">
    <location>
        <begin position="232"/>
        <end position="250"/>
    </location>
</feature>
<keyword evidence="6" id="KW-0997">Cell inner membrane</keyword>
<evidence type="ECO:0000256" key="9">
    <source>
        <dbReference type="ARBA" id="ARBA00023136"/>
    </source>
</evidence>
<evidence type="ECO:0000259" key="13">
    <source>
        <dbReference type="Pfam" id="PF00482"/>
    </source>
</evidence>
<keyword evidence="8 12" id="KW-1133">Transmembrane helix</keyword>